<dbReference type="KEGG" id="bps:BPSS1167"/>
<evidence type="ECO:0000256" key="1">
    <source>
        <dbReference type="ARBA" id="ARBA00007169"/>
    </source>
</evidence>
<dbReference type="eggNOG" id="COG3208">
    <property type="taxonomic scope" value="Bacteria"/>
</dbReference>
<dbReference type="Pfam" id="PF00975">
    <property type="entry name" value="Thioesterase"/>
    <property type="match status" value="1"/>
</dbReference>
<dbReference type="SUPFAM" id="SSF53474">
    <property type="entry name" value="alpha/beta-Hydrolases"/>
    <property type="match status" value="1"/>
</dbReference>
<dbReference type="EMBL" id="BX571966">
    <property type="protein sequence ID" value="CAH38635.1"/>
    <property type="molecule type" value="Genomic_DNA"/>
</dbReference>
<dbReference type="InterPro" id="IPR029058">
    <property type="entry name" value="AB_hydrolase_fold"/>
</dbReference>
<dbReference type="Proteomes" id="UP000000605">
    <property type="component" value="Chromosome 2"/>
</dbReference>
<dbReference type="RefSeq" id="WP_004558034.1">
    <property type="nucleotide sequence ID" value="NC_006351.1"/>
</dbReference>
<comment type="similarity">
    <text evidence="1">Belongs to the thioesterase family.</text>
</comment>
<name>Q63L41_BURPS</name>
<dbReference type="InterPro" id="IPR001031">
    <property type="entry name" value="Thioesterase"/>
</dbReference>
<protein>
    <submittedName>
        <fullName evidence="3">Thioesterase</fullName>
    </submittedName>
</protein>
<dbReference type="InterPro" id="IPR012223">
    <property type="entry name" value="TEII"/>
</dbReference>
<evidence type="ECO:0000313" key="3">
    <source>
        <dbReference type="EMBL" id="CAH38635.1"/>
    </source>
</evidence>
<evidence type="ECO:0000313" key="4">
    <source>
        <dbReference type="Proteomes" id="UP000000605"/>
    </source>
</evidence>
<organism evidence="3 4">
    <name type="scientific">Burkholderia pseudomallei (strain K96243)</name>
    <dbReference type="NCBI Taxonomy" id="272560"/>
    <lineage>
        <taxon>Bacteria</taxon>
        <taxon>Pseudomonadati</taxon>
        <taxon>Pseudomonadota</taxon>
        <taxon>Betaproteobacteria</taxon>
        <taxon>Burkholderiales</taxon>
        <taxon>Burkholderiaceae</taxon>
        <taxon>Burkholderia</taxon>
        <taxon>pseudomallei group</taxon>
    </lineage>
</organism>
<sequence>MTSIPVRLDRFAPAAAPADRADRADSAAATDGAPAAAFPATAAKAAIRTLVAPSPGGAHVLCIPWAGASIERFFAWKRHLPAGVGLSGVQLPGRGARAHEPSPTDLVALLDEIAAEYLALRDPPRILFGHSFGALIAFEIATRVSRAAGQAGGDPFVRLVVSGLSAPSVIAEEERIAHLDDDAFSAQVHALNGMPPEIARSPESLRYFMTVLRCDFRLYESYAFDANRPPLRCPIAVCSGRDDPSVSEHGLNAWAALTTGECRRHDFDGDHFFIADHAAAMLGLALDAESTLAG</sequence>
<dbReference type="AlphaFoldDB" id="Q63L41"/>
<dbReference type="PANTHER" id="PTHR11487">
    <property type="entry name" value="THIOESTERASE"/>
    <property type="match status" value="1"/>
</dbReference>
<gene>
    <name evidence="3" type="ordered locus">BPSS1167</name>
</gene>
<proteinExistence type="inferred from homology"/>
<dbReference type="GO" id="GO:0008610">
    <property type="term" value="P:lipid biosynthetic process"/>
    <property type="evidence" value="ECO:0007669"/>
    <property type="project" value="TreeGrafter"/>
</dbReference>
<dbReference type="ESTHER" id="burps-q63l41">
    <property type="family name" value="Thioesterase"/>
</dbReference>
<keyword evidence="4" id="KW-1185">Reference proteome</keyword>
<dbReference type="PANTHER" id="PTHR11487:SF0">
    <property type="entry name" value="S-ACYL FATTY ACID SYNTHASE THIOESTERASE, MEDIUM CHAIN"/>
    <property type="match status" value="1"/>
</dbReference>
<feature type="domain" description="Thioesterase" evidence="2">
    <location>
        <begin position="59"/>
        <end position="280"/>
    </location>
</feature>
<dbReference type="PATRIC" id="fig|272560.51.peg.4398"/>
<evidence type="ECO:0000259" key="2">
    <source>
        <dbReference type="Pfam" id="PF00975"/>
    </source>
</evidence>
<accession>Q63L41</accession>
<dbReference type="GeneID" id="93063312"/>
<dbReference type="STRING" id="272560.BPSS1167"/>
<reference evidence="3 4" key="1">
    <citation type="journal article" date="2004" name="Proc. Natl. Acad. Sci. U.S.A.">
        <title>Genomic plasticity of the causative agent of melioidosis, Burkholderia pseudomallei.</title>
        <authorList>
            <person name="Holden M.T.G."/>
            <person name="Titball R.W."/>
            <person name="Peacock S.J."/>
            <person name="Cerdeno-Tarraga A.M."/>
            <person name="Atkins T."/>
            <person name="Crossman L.C."/>
            <person name="Pitt T."/>
            <person name="Churcher C."/>
            <person name="Mungall K."/>
            <person name="Bentley S.D."/>
            <person name="Sebaihia M."/>
            <person name="Thomson N.R."/>
            <person name="Bason N."/>
            <person name="Beacham I.R."/>
            <person name="Brooks K."/>
            <person name="Brown K.A."/>
            <person name="Brown N.F."/>
            <person name="Challis G.L."/>
            <person name="Cherevach I."/>
            <person name="Chillingworth T."/>
            <person name="Cronin A."/>
            <person name="Crosset B."/>
            <person name="Davis P."/>
            <person name="DeShazer D."/>
            <person name="Feltwell T."/>
            <person name="Fraser A."/>
            <person name="Hance Z."/>
            <person name="Hauser H."/>
            <person name="Holroyd S."/>
            <person name="Jagels K."/>
            <person name="Keith K.E."/>
            <person name="Maddison M."/>
            <person name="Moule S."/>
            <person name="Price C."/>
            <person name="Quail M.A."/>
            <person name="Rabbinowitsch E."/>
            <person name="Rutherford K."/>
            <person name="Sanders M."/>
            <person name="Simmonds M."/>
            <person name="Songsivilai S."/>
            <person name="Stevens K."/>
            <person name="Tumapa S."/>
            <person name="Vesaratchavest M."/>
            <person name="Whitehead S."/>
            <person name="Yeats C."/>
            <person name="Barrell B.G."/>
            <person name="Oyston P.C.F."/>
            <person name="Parkhill J."/>
        </authorList>
    </citation>
    <scope>NUCLEOTIDE SEQUENCE [LARGE SCALE GENOMIC DNA]</scope>
    <source>
        <strain evidence="3 4">K96243</strain>
    </source>
</reference>
<dbReference type="Gene3D" id="3.40.50.1820">
    <property type="entry name" value="alpha/beta hydrolase"/>
    <property type="match status" value="1"/>
</dbReference>